<dbReference type="Proteomes" id="UP000289691">
    <property type="component" value="Unassembled WGS sequence"/>
</dbReference>
<evidence type="ECO:0000313" key="2">
    <source>
        <dbReference type="EMBL" id="RXK49115.1"/>
    </source>
</evidence>
<evidence type="ECO:0000256" key="1">
    <source>
        <dbReference type="SAM" id="MobiDB-lite"/>
    </source>
</evidence>
<dbReference type="AlphaFoldDB" id="A0A498KWC6"/>
<feature type="compositionally biased region" description="Acidic residues" evidence="1">
    <location>
        <begin position="36"/>
        <end position="52"/>
    </location>
</feature>
<dbReference type="PROSITE" id="PS51257">
    <property type="entry name" value="PROKAR_LIPOPROTEIN"/>
    <property type="match status" value="1"/>
</dbReference>
<dbReference type="SUPFAM" id="SSF54427">
    <property type="entry name" value="NTF2-like"/>
    <property type="match status" value="1"/>
</dbReference>
<feature type="compositionally biased region" description="Pro residues" evidence="1">
    <location>
        <begin position="174"/>
        <end position="184"/>
    </location>
</feature>
<sequence length="286" mass="30124">MNKSSRRGYIAGLVGVAALSGCQDVLDGTSGSGGSEPDEDDDDDDSGADEADGPAAAVETFYAALDAGRFDVANGLLHNETSQPPVTEEQYGSLDEGSVSASATEVVEQSEGRAVVRTTLDATFADTDRQITRELEIELRTETGEWRLYSVESVDDTGEAPADEPTPEEEPTPDSGPGPRPPGDPGAVVTEFYAALNDGDRAAANARLHSEAEGIDVTQQAADSMEEASLTAERVTVVSEARSSATVEATVTLSPAGSDREQSNRVRIELRPENGQWRIYSAGQAR</sequence>
<dbReference type="RefSeq" id="WP_129068711.1">
    <property type="nucleotide sequence ID" value="NZ_RDFA01000003.1"/>
</dbReference>
<dbReference type="EMBL" id="RDFA01000003">
    <property type="protein sequence ID" value="RXK49115.1"/>
    <property type="molecule type" value="Genomic_DNA"/>
</dbReference>
<accession>A0A498KWC6</accession>
<gene>
    <name evidence="2" type="ORF">EAF64_09300</name>
</gene>
<feature type="region of interest" description="Disordered" evidence="1">
    <location>
        <begin position="24"/>
        <end position="54"/>
    </location>
</feature>
<dbReference type="OrthoDB" id="242404at2157"/>
<proteinExistence type="predicted"/>
<organism evidence="2 3">
    <name type="scientific">Halorientalis pallida</name>
    <dbReference type="NCBI Taxonomy" id="2479928"/>
    <lineage>
        <taxon>Archaea</taxon>
        <taxon>Methanobacteriati</taxon>
        <taxon>Methanobacteriota</taxon>
        <taxon>Stenosarchaea group</taxon>
        <taxon>Halobacteria</taxon>
        <taxon>Halobacteriales</taxon>
        <taxon>Haloarculaceae</taxon>
        <taxon>Halorientalis</taxon>
    </lineage>
</organism>
<name>A0A498KWC6_9EURY</name>
<feature type="compositionally biased region" description="Acidic residues" evidence="1">
    <location>
        <begin position="153"/>
        <end position="172"/>
    </location>
</feature>
<feature type="region of interest" description="Disordered" evidence="1">
    <location>
        <begin position="141"/>
        <end position="188"/>
    </location>
</feature>
<feature type="region of interest" description="Disordered" evidence="1">
    <location>
        <begin position="76"/>
        <end position="111"/>
    </location>
</feature>
<reference evidence="2 3" key="1">
    <citation type="submission" date="2019-01" db="EMBL/GenBank/DDBJ databases">
        <title>Halorientalis sp. F13-25 a new haloarchaeum isolated from hypersaline water.</title>
        <authorList>
            <person name="Ana D.-V."/>
            <person name="Cristina S.-P."/>
            <person name="Antonio V."/>
        </authorList>
    </citation>
    <scope>NUCLEOTIDE SEQUENCE [LARGE SCALE GENOMIC DNA]</scope>
    <source>
        <strain evidence="2 3">F13-25</strain>
    </source>
</reference>
<comment type="caution">
    <text evidence="2">The sequence shown here is derived from an EMBL/GenBank/DDBJ whole genome shotgun (WGS) entry which is preliminary data.</text>
</comment>
<evidence type="ECO:0000313" key="3">
    <source>
        <dbReference type="Proteomes" id="UP000289691"/>
    </source>
</evidence>
<keyword evidence="3" id="KW-1185">Reference proteome</keyword>
<dbReference type="InterPro" id="IPR032710">
    <property type="entry name" value="NTF2-like_dom_sf"/>
</dbReference>
<protein>
    <submittedName>
        <fullName evidence="2">Uncharacterized protein</fullName>
    </submittedName>
</protein>